<dbReference type="GO" id="GO:0006285">
    <property type="term" value="P:base-excision repair, AP site formation"/>
    <property type="evidence" value="ECO:0007669"/>
    <property type="project" value="InterPro"/>
</dbReference>
<organism evidence="5 6">
    <name type="scientific">Parvibaculum sedimenti</name>
    <dbReference type="NCBI Taxonomy" id="2608632"/>
    <lineage>
        <taxon>Bacteria</taxon>
        <taxon>Pseudomonadati</taxon>
        <taxon>Pseudomonadota</taxon>
        <taxon>Alphaproteobacteria</taxon>
        <taxon>Hyphomicrobiales</taxon>
        <taxon>Parvibaculaceae</taxon>
        <taxon>Parvibaculum</taxon>
    </lineage>
</organism>
<dbReference type="CDD" id="cd10028">
    <property type="entry name" value="UDG-F2_TDG_MUG"/>
    <property type="match status" value="1"/>
</dbReference>
<dbReference type="InterPro" id="IPR005122">
    <property type="entry name" value="Uracil-DNA_glycosylase-like"/>
</dbReference>
<dbReference type="InterPro" id="IPR015637">
    <property type="entry name" value="MUG/TDG"/>
</dbReference>
<comment type="caution">
    <text evidence="5">The sequence shown here is derived from an EMBL/GenBank/DDBJ whole genome shotgun (WGS) entry which is preliminary data.</text>
</comment>
<dbReference type="PANTHER" id="PTHR12159:SF9">
    <property type="entry name" value="G_T MISMATCH-SPECIFIC THYMINE DNA GLYCOSYLASE"/>
    <property type="match status" value="1"/>
</dbReference>
<keyword evidence="3" id="KW-0234">DNA repair</keyword>
<dbReference type="RefSeq" id="WP_152215678.1">
    <property type="nucleotide sequence ID" value="NZ_WESC01000005.1"/>
</dbReference>
<reference evidence="5 6" key="1">
    <citation type="submission" date="2019-09" db="EMBL/GenBank/DDBJ databases">
        <title>Parvibaculum sedimenti sp. nov., isolated from sediment.</title>
        <authorList>
            <person name="Wang Y."/>
        </authorList>
    </citation>
    <scope>NUCLEOTIDE SEQUENCE [LARGE SCALE GENOMIC DNA]</scope>
    <source>
        <strain evidence="5 6">HXT-9</strain>
    </source>
</reference>
<evidence type="ECO:0000256" key="1">
    <source>
        <dbReference type="ARBA" id="ARBA00022763"/>
    </source>
</evidence>
<evidence type="ECO:0000256" key="2">
    <source>
        <dbReference type="ARBA" id="ARBA00022801"/>
    </source>
</evidence>
<keyword evidence="2" id="KW-0378">Hydrolase</keyword>
<dbReference type="GO" id="GO:0004844">
    <property type="term" value="F:uracil DNA N-glycosylase activity"/>
    <property type="evidence" value="ECO:0007669"/>
    <property type="project" value="TreeGrafter"/>
</dbReference>
<dbReference type="SUPFAM" id="SSF52141">
    <property type="entry name" value="Uracil-DNA glycosylase-like"/>
    <property type="match status" value="1"/>
</dbReference>
<sequence>MTEKLPDLLSEGLDVVFVGTAAGHRSAAEGAYYAHPGNRFWRTLHEVGLTPRLYAPQEFPKLIELGIGFTDMSKVGSGMDHEIAPEHFDATLFETKMRRFRPRAVAFTSKKAASVWLGVPTGKIALGRQAKTLADFPEVFVLCSPSGAATRYWGIRPWRELADWLRV</sequence>
<dbReference type="SMART" id="SM00987">
    <property type="entry name" value="UreE_C"/>
    <property type="match status" value="1"/>
</dbReference>
<keyword evidence="6" id="KW-1185">Reference proteome</keyword>
<dbReference type="PANTHER" id="PTHR12159">
    <property type="entry name" value="G/T AND G/U MISMATCH-SPECIFIC DNA GLYCOSYLASE"/>
    <property type="match status" value="1"/>
</dbReference>
<proteinExistence type="predicted"/>
<dbReference type="Proteomes" id="UP000468901">
    <property type="component" value="Unassembled WGS sequence"/>
</dbReference>
<dbReference type="Gene3D" id="3.40.470.10">
    <property type="entry name" value="Uracil-DNA glycosylase-like domain"/>
    <property type="match status" value="1"/>
</dbReference>
<accession>A0A6N6VIE2</accession>
<feature type="domain" description="Uracil-DNA glycosylase-like" evidence="4">
    <location>
        <begin position="6"/>
        <end position="165"/>
    </location>
</feature>
<evidence type="ECO:0000256" key="3">
    <source>
        <dbReference type="ARBA" id="ARBA00023204"/>
    </source>
</evidence>
<keyword evidence="1" id="KW-0227">DNA damage</keyword>
<dbReference type="SMART" id="SM00986">
    <property type="entry name" value="UDG"/>
    <property type="match status" value="1"/>
</dbReference>
<dbReference type="GO" id="GO:0008263">
    <property type="term" value="F:pyrimidine-specific mismatch base pair DNA N-glycosylase activity"/>
    <property type="evidence" value="ECO:0007669"/>
    <property type="project" value="TreeGrafter"/>
</dbReference>
<dbReference type="EMBL" id="WESC01000005">
    <property type="protein sequence ID" value="KAB7740836.1"/>
    <property type="molecule type" value="Genomic_DNA"/>
</dbReference>
<name>A0A6N6VIE2_9HYPH</name>
<dbReference type="InterPro" id="IPR036895">
    <property type="entry name" value="Uracil-DNA_glycosylase-like_sf"/>
</dbReference>
<protein>
    <submittedName>
        <fullName evidence="5">Mismatch-specific DNA-glycosylase</fullName>
    </submittedName>
</protein>
<gene>
    <name evidence="5" type="ORF">F2P47_07260</name>
</gene>
<dbReference type="AlphaFoldDB" id="A0A6N6VIE2"/>
<evidence type="ECO:0000259" key="4">
    <source>
        <dbReference type="SMART" id="SM00986"/>
    </source>
</evidence>
<dbReference type="Pfam" id="PF03167">
    <property type="entry name" value="UDG"/>
    <property type="match status" value="1"/>
</dbReference>
<evidence type="ECO:0000313" key="6">
    <source>
        <dbReference type="Proteomes" id="UP000468901"/>
    </source>
</evidence>
<evidence type="ECO:0000313" key="5">
    <source>
        <dbReference type="EMBL" id="KAB7740836.1"/>
    </source>
</evidence>